<sequence>MQSNDETGEFLKSLGFPQLNIHTMSRHHDFISAGKRILVIGPMGSGKTEFSARVWRDSRVALKKKGAAARLTSSGNVDRRDIFIVRSALDKSRFPDYPEDALAYRGGYERCGDRIGSAKDSFSLEMLIAENPAVGTWVIDEAAFFDERIAYLMKDEAESRGLCFIYPTLVLNFRREIFNQTARLLLETATDIVPLTAYCEHEECLKDSLYTYRYYLVDEQECPALYFDPLIIIGGDRTKHDGREPNYCTRCDEHHYLPGKEYTFFTLKPLGELAARGNIAPLLAELNALQGNIKDSRLYASIESRCTEGQEHEVQMNALKVPLIAERALVYLYAEQNLLSEEQMRFFISELNLDKDYLSQRLADNRRPLALYERPVPSASFA</sequence>
<dbReference type="GO" id="GO:0005524">
    <property type="term" value="F:ATP binding"/>
    <property type="evidence" value="ECO:0007669"/>
    <property type="project" value="UniProtKB-KW"/>
</dbReference>
<gene>
    <name evidence="8" type="ORF">SPIRO4BDMA_70286</name>
</gene>
<evidence type="ECO:0000256" key="1">
    <source>
        <dbReference type="ARBA" id="ARBA00007587"/>
    </source>
</evidence>
<dbReference type="InterPro" id="IPR027417">
    <property type="entry name" value="P-loop_NTPase"/>
</dbReference>
<dbReference type="AlphaFoldDB" id="A0A3P3XU80"/>
<evidence type="ECO:0000313" key="8">
    <source>
        <dbReference type="EMBL" id="SLM19862.1"/>
    </source>
</evidence>
<evidence type="ECO:0000256" key="4">
    <source>
        <dbReference type="ARBA" id="ARBA00022679"/>
    </source>
</evidence>
<keyword evidence="7" id="KW-0067">ATP-binding</keyword>
<evidence type="ECO:0000256" key="3">
    <source>
        <dbReference type="ARBA" id="ARBA00022634"/>
    </source>
</evidence>
<evidence type="ECO:0000256" key="5">
    <source>
        <dbReference type="ARBA" id="ARBA00022741"/>
    </source>
</evidence>
<proteinExistence type="inferred from homology"/>
<dbReference type="GO" id="GO:0071897">
    <property type="term" value="P:DNA biosynthetic process"/>
    <property type="evidence" value="ECO:0007669"/>
    <property type="project" value="UniProtKB-KW"/>
</dbReference>
<evidence type="ECO:0000256" key="2">
    <source>
        <dbReference type="ARBA" id="ARBA00012118"/>
    </source>
</evidence>
<protein>
    <recommendedName>
        <fullName evidence="2">thymidine kinase</fullName>
        <ecNumber evidence="2">2.7.1.21</ecNumber>
    </recommendedName>
</protein>
<organism evidence="8">
    <name type="scientific">uncultured spirochete</name>
    <dbReference type="NCBI Taxonomy" id="156406"/>
    <lineage>
        <taxon>Bacteria</taxon>
        <taxon>Pseudomonadati</taxon>
        <taxon>Spirochaetota</taxon>
        <taxon>Spirochaetia</taxon>
        <taxon>Spirochaetales</taxon>
        <taxon>environmental samples</taxon>
    </lineage>
</organism>
<dbReference type="Gene3D" id="3.30.60.20">
    <property type="match status" value="1"/>
</dbReference>
<dbReference type="InterPro" id="IPR001267">
    <property type="entry name" value="Thymidine_kinase"/>
</dbReference>
<keyword evidence="6 8" id="KW-0418">Kinase</keyword>
<keyword evidence="4" id="KW-0808">Transferase</keyword>
<reference evidence="8" key="1">
    <citation type="submission" date="2017-02" db="EMBL/GenBank/DDBJ databases">
        <authorList>
            <person name="Regsiter A."/>
            <person name="William W."/>
        </authorList>
    </citation>
    <scope>NUCLEOTIDE SEQUENCE</scope>
    <source>
        <strain evidence="8">BdmA 4</strain>
    </source>
</reference>
<keyword evidence="3" id="KW-0237">DNA synthesis</keyword>
<comment type="similarity">
    <text evidence="1">Belongs to the thymidine kinase family.</text>
</comment>
<evidence type="ECO:0000256" key="6">
    <source>
        <dbReference type="ARBA" id="ARBA00022777"/>
    </source>
</evidence>
<dbReference type="GO" id="GO:0004797">
    <property type="term" value="F:thymidine kinase activity"/>
    <property type="evidence" value="ECO:0007669"/>
    <property type="project" value="UniProtKB-EC"/>
</dbReference>
<dbReference type="SUPFAM" id="SSF52540">
    <property type="entry name" value="P-loop containing nucleoside triphosphate hydrolases"/>
    <property type="match status" value="1"/>
</dbReference>
<dbReference type="EMBL" id="FWDO01000007">
    <property type="protein sequence ID" value="SLM19862.1"/>
    <property type="molecule type" value="Genomic_DNA"/>
</dbReference>
<name>A0A3P3XU80_9SPIR</name>
<dbReference type="Pfam" id="PF00265">
    <property type="entry name" value="TK"/>
    <property type="match status" value="1"/>
</dbReference>
<evidence type="ECO:0000256" key="7">
    <source>
        <dbReference type="ARBA" id="ARBA00022840"/>
    </source>
</evidence>
<keyword evidence="5" id="KW-0547">Nucleotide-binding</keyword>
<dbReference type="EC" id="2.7.1.21" evidence="2"/>
<dbReference type="Gene3D" id="3.40.50.300">
    <property type="entry name" value="P-loop containing nucleotide triphosphate hydrolases"/>
    <property type="match status" value="1"/>
</dbReference>
<accession>A0A3P3XU80</accession>